<keyword evidence="7" id="KW-0645">Protease</keyword>
<evidence type="ECO:0000256" key="6">
    <source>
        <dbReference type="PIRSR" id="PIRSR600223-1"/>
    </source>
</evidence>
<dbReference type="PROSITE" id="PS00760">
    <property type="entry name" value="SPASE_I_2"/>
    <property type="match status" value="1"/>
</dbReference>
<name>A0A9X3YMC6_9GAMM</name>
<dbReference type="InterPro" id="IPR019757">
    <property type="entry name" value="Pept_S26A_signal_pept_1_Lys-AS"/>
</dbReference>
<evidence type="ECO:0000313" key="10">
    <source>
        <dbReference type="Proteomes" id="UP001139971"/>
    </source>
</evidence>
<dbReference type="Pfam" id="PF10502">
    <property type="entry name" value="Peptidase_S26"/>
    <property type="match status" value="1"/>
</dbReference>
<dbReference type="CDD" id="cd06530">
    <property type="entry name" value="S26_SPase_I"/>
    <property type="match status" value="1"/>
</dbReference>
<dbReference type="NCBIfam" id="TIGR02227">
    <property type="entry name" value="sigpep_I_bact"/>
    <property type="match status" value="1"/>
</dbReference>
<dbReference type="GO" id="GO:0004252">
    <property type="term" value="F:serine-type endopeptidase activity"/>
    <property type="evidence" value="ECO:0007669"/>
    <property type="project" value="InterPro"/>
</dbReference>
<comment type="similarity">
    <text evidence="2 7">Belongs to the peptidase S26 family.</text>
</comment>
<proteinExistence type="inferred from homology"/>
<evidence type="ECO:0000256" key="4">
    <source>
        <dbReference type="ARBA" id="ARBA00019232"/>
    </source>
</evidence>
<evidence type="ECO:0000256" key="7">
    <source>
        <dbReference type="RuleBase" id="RU362042"/>
    </source>
</evidence>
<dbReference type="PANTHER" id="PTHR43390">
    <property type="entry name" value="SIGNAL PEPTIDASE I"/>
    <property type="match status" value="1"/>
</dbReference>
<accession>A0A9X3YMC6</accession>
<dbReference type="RefSeq" id="WP_263545592.1">
    <property type="nucleotide sequence ID" value="NZ_JAOVZO020000017.1"/>
</dbReference>
<comment type="catalytic activity">
    <reaction evidence="1 7">
        <text>Cleavage of hydrophobic, N-terminal signal or leader sequences from secreted and periplasmic proteins.</text>
        <dbReference type="EC" id="3.4.21.89"/>
    </reaction>
</comment>
<dbReference type="EC" id="3.4.21.89" evidence="3 7"/>
<gene>
    <name evidence="9" type="primary">lepB</name>
    <name evidence="9" type="ORF">OD750_012635</name>
</gene>
<sequence length="218" mass="24852">MQAVAEPGLLRRNRGFILFMLLMVVFRTSFADWNTVPTGSMQPTIVEGDRILIDKLAFDLIVPLTHTSLYRFGDPERGDIVVFDSAKANTRLVKRVIGVPGDVVQLVDNRLVVNGEKARYDDLRETPMGVEATETIAGFSHRVLWMPKRRNPLANFGPVTVPDGHYLAFGDSRDNSMDSRYYGFVPREEIAGRTRSVVVSLNYDNYYLPRSDRFWHRL</sequence>
<dbReference type="GO" id="GO:0006465">
    <property type="term" value="P:signal peptide processing"/>
    <property type="evidence" value="ECO:0007669"/>
    <property type="project" value="InterPro"/>
</dbReference>
<dbReference type="Proteomes" id="UP001139971">
    <property type="component" value="Unassembled WGS sequence"/>
</dbReference>
<evidence type="ECO:0000259" key="8">
    <source>
        <dbReference type="Pfam" id="PF10502"/>
    </source>
</evidence>
<dbReference type="InterPro" id="IPR019533">
    <property type="entry name" value="Peptidase_S26"/>
</dbReference>
<dbReference type="GO" id="GO:0009003">
    <property type="term" value="F:signal peptidase activity"/>
    <property type="evidence" value="ECO:0007669"/>
    <property type="project" value="UniProtKB-EC"/>
</dbReference>
<keyword evidence="10" id="KW-1185">Reference proteome</keyword>
<feature type="active site" evidence="6">
    <location>
        <position position="94"/>
    </location>
</feature>
<protein>
    <recommendedName>
        <fullName evidence="4 7">Signal peptidase I</fullName>
        <ecNumber evidence="3 7">3.4.21.89</ecNumber>
    </recommendedName>
</protein>
<organism evidence="9 10">
    <name type="scientific">Tahibacter soli</name>
    <dbReference type="NCBI Taxonomy" id="2983605"/>
    <lineage>
        <taxon>Bacteria</taxon>
        <taxon>Pseudomonadati</taxon>
        <taxon>Pseudomonadota</taxon>
        <taxon>Gammaproteobacteria</taxon>
        <taxon>Lysobacterales</taxon>
        <taxon>Rhodanobacteraceae</taxon>
        <taxon>Tahibacter</taxon>
    </lineage>
</organism>
<comment type="caution">
    <text evidence="9">The sequence shown here is derived from an EMBL/GenBank/DDBJ whole genome shotgun (WGS) entry which is preliminary data.</text>
</comment>
<reference evidence="9" key="1">
    <citation type="submission" date="2023-02" db="EMBL/GenBank/DDBJ databases">
        <title>Tahibacter soli sp. nov. isolated from soil.</title>
        <authorList>
            <person name="Baek J.H."/>
            <person name="Lee J.K."/>
            <person name="Choi D.G."/>
            <person name="Jeon C.O."/>
        </authorList>
    </citation>
    <scope>NUCLEOTIDE SEQUENCE</scope>
    <source>
        <strain evidence="9">BL</strain>
    </source>
</reference>
<evidence type="ECO:0000256" key="3">
    <source>
        <dbReference type="ARBA" id="ARBA00013208"/>
    </source>
</evidence>
<dbReference type="SUPFAM" id="SSF51306">
    <property type="entry name" value="LexA/Signal peptidase"/>
    <property type="match status" value="1"/>
</dbReference>
<evidence type="ECO:0000256" key="5">
    <source>
        <dbReference type="ARBA" id="ARBA00022801"/>
    </source>
</evidence>
<dbReference type="InterPro" id="IPR036286">
    <property type="entry name" value="LexA/Signal_pep-like_sf"/>
</dbReference>
<dbReference type="InterPro" id="IPR000223">
    <property type="entry name" value="Pept_S26A_signal_pept_1"/>
</dbReference>
<dbReference type="EMBL" id="JAOVZO020000017">
    <property type="protein sequence ID" value="MDC8013383.1"/>
    <property type="molecule type" value="Genomic_DNA"/>
</dbReference>
<feature type="domain" description="Peptidase S26" evidence="8">
    <location>
        <begin position="16"/>
        <end position="198"/>
    </location>
</feature>
<feature type="active site" evidence="6">
    <location>
        <position position="40"/>
    </location>
</feature>
<dbReference type="Gene3D" id="2.10.109.10">
    <property type="entry name" value="Umud Fragment, subunit A"/>
    <property type="match status" value="1"/>
</dbReference>
<dbReference type="PRINTS" id="PR00727">
    <property type="entry name" value="LEADERPTASE"/>
</dbReference>
<dbReference type="AlphaFoldDB" id="A0A9X3YMC6"/>
<evidence type="ECO:0000256" key="1">
    <source>
        <dbReference type="ARBA" id="ARBA00000677"/>
    </source>
</evidence>
<evidence type="ECO:0000256" key="2">
    <source>
        <dbReference type="ARBA" id="ARBA00009370"/>
    </source>
</evidence>
<evidence type="ECO:0000313" key="9">
    <source>
        <dbReference type="EMBL" id="MDC8013383.1"/>
    </source>
</evidence>
<dbReference type="PANTHER" id="PTHR43390:SF1">
    <property type="entry name" value="CHLOROPLAST PROCESSING PEPTIDASE"/>
    <property type="match status" value="1"/>
</dbReference>
<comment type="subcellular location">
    <subcellularLocation>
        <location evidence="7">Membrane</location>
        <topology evidence="7">Multi-pass membrane protein</topology>
    </subcellularLocation>
</comment>
<dbReference type="GO" id="GO:0016020">
    <property type="term" value="C:membrane"/>
    <property type="evidence" value="ECO:0007669"/>
    <property type="project" value="UniProtKB-SubCell"/>
</dbReference>
<keyword evidence="5 7" id="KW-0378">Hydrolase</keyword>